<reference evidence="12 13" key="1">
    <citation type="submission" date="2021-02" db="EMBL/GenBank/DDBJ databases">
        <title>Plant Genome Project.</title>
        <authorList>
            <person name="Zhang R.-G."/>
        </authorList>
    </citation>
    <scope>NUCLEOTIDE SEQUENCE [LARGE SCALE GENOMIC DNA]</scope>
    <source>
        <tissue evidence="12">Leaves</tissue>
    </source>
</reference>
<evidence type="ECO:0000256" key="10">
    <source>
        <dbReference type="SAM" id="MobiDB-lite"/>
    </source>
</evidence>
<protein>
    <recommendedName>
        <fullName evidence="11">HhH-GPD domain-containing protein</fullName>
    </recommendedName>
</protein>
<keyword evidence="7" id="KW-0411">Iron-sulfur</keyword>
<keyword evidence="6" id="KW-0408">Iron</keyword>
<keyword evidence="9" id="KW-0539">Nucleus</keyword>
<comment type="subcellular location">
    <subcellularLocation>
        <location evidence="2">Nucleus</location>
    </subcellularLocation>
</comment>
<sequence length="2004" mass="223991">MDTGLPGREEYESRGSWIPATPLRPILPKPQPIYADGQANQLDQAKWLESECFSSECSQTPQANSGFACLDPATANYANMNGCVNNWEESTAGINCNDVEAGREFAMDPMAQWKNVPCSNLLALANAAGIVNTNMAAQRDVGTQTGSCISTVFSQTDSDPNHLLNNANFSFRSNHWSNGNYAGTESQYELSIPHQHSYDLNFPSGRMPNAVSTNTISEFAPITPDKRMRVKSKQVSELQNSCTNDGTPQERDGQNNEIAVERDDSNSNGIQCNKDLLDPVTDVSLAAESTQQMENHNPDKGGIDDIDLNQTPQQKQRRRKHRPKVITEGKRRTPKPVVSKEIPTVKRKYVRKKGLNKDSTTSPAKAVGESNVPEMLKSIKESCEKTSNFDIERQSRDENSPCQPTFDSVSESQAKDFDKSKSTMQLSKGIEVVTPKPAGSKAKRKYVRRKGLEKDSTSSPTEPAGESNDPTTLEPLKKSCKRTLNFDLEDQPRDENPTCKSTIDLGPELQAKDSYRRIQSKATVQADEGIEVIIENNQAGITYELTRSVNEMLKDCILLPEGQAPTAALPAKPIPQQQKRNAGSRKNNTENEGPGPTNDWKDHTKHVMLQIDTGTSPNECKCSGRTNLIEKGQAQGSKRKYCKGIEHADASSSNHYGIHYHTLQAYQMHWAHFPNIHKKKRTEKGQNSTSSSTSSSITAAKDVILETTCSQNEIKDSSPSKADNWISSPQSNDKVGPATLGEARTGLQDKRQIFEAILAISSSEKLRKKRSRCPTRVRDLASLTRIAECSMQPTCPESQGLLDFDKKQSANLQRPHTCIEILVAKMHEKLTRKKRTNKRNSLVNAASSKTNEMQKQNVILYSDHQFSANTLGALPELAWKQIFSIDAITDQLKHLDINRERSNIEYQEQYALVPYTMRNHEQSALVLYGRDGTVVPFDGSINIVKKWRPRPKVELDGETNRVWKLLLENINSEGIDGTDEGSTKWWEEERKVFRGRVDSFIARMHLVQGDRRFSPWKGSVVDSVVGVFLTQNVSDHLSSSAFMSLAAHFPLKSKNTKPCHVEGTSSIIEGPEDYILNPEDTIEWNEKMSHQPACDQGSITHHELEHNEEKEVVSSNESSGSSAGLSLTNTSECKLLNSCESGPETFADLIVNRSTTEIKGRETVCFIEDRTETNDGLTSQNAVVSSQNSICFSIQNAERTRSSSDSNSDPGNLTNGSKLNSFNGSTSFMELLQMTGSGMIHQVYNQGNGNMSSDENSQDEQNQLRTMEHDNQRREVGHLDDPKDLLGVSSIQHHHFCHYITQESAVEVECCEMTREETRSSGVSNINDKKSLAEQIALTPEFTSQTSDANVQETPRSSTGNNQSSNSMLEEKNIAAGHQNGLYGDSRFIIGSLPGAQSNEMPQHLSLPNLPGESPDVVERSSAFDNPDSIQQKTSVSDLNKHDYSFHKDLKEYNHASSKAKSRRVGREIKNDFDWDSLRRQVEPNGRKRERPANTLDSLDWEAVRCADVNKIANTIKERGMNNMLAERIKAFLNRLVRDHGSIDLEWLRDVPPDKAKEYLLSVRGLGLKSVECVRLLTLHHLAFPVDTNVGRIAVRLGWVPLQPLPESLQLHLLELYPVLESIQKYLWPRLCRLDQRTLYELHYQMITFGKDILQPCIASSRLALPGPEENAIVSAEENRIPDNNPSVIINQLPLPLTQATELSVGNQQSEANFGVNNCEPIIEEPATPEPQCVEISENDIEDTLWEDPDEIPTIKLNMEEFTQTLQNYMQKSMELQEGDMSKALVALTAGAASIPMPKLKNVNRLRTEHQVYELPDSHPLLDGLDKREPDDPTRYLLAIWTPGETANSIQPPERRCNSQEHGTLCDEKTCFSCNSLRESESQVVRGTLLIPCRTAMRGSFPLNGTYFQVNEVFADHDSSLNPLTVPREWIWNLPRRTVFFGTSVPTIFKGLTTEGIQHCFWRGFVCVRGFDQKSRAPRPLMARLHFPASKLHRAQGKADGKKT</sequence>
<feature type="compositionally biased region" description="Polar residues" evidence="10">
    <location>
        <begin position="1341"/>
        <end position="1367"/>
    </location>
</feature>
<evidence type="ECO:0000313" key="13">
    <source>
        <dbReference type="Proteomes" id="UP000827721"/>
    </source>
</evidence>
<dbReference type="Pfam" id="PF15629">
    <property type="entry name" value="Perm-CXXC"/>
    <property type="match status" value="1"/>
</dbReference>
<feature type="region of interest" description="Disordered" evidence="10">
    <location>
        <begin position="291"/>
        <end position="338"/>
    </location>
</feature>
<keyword evidence="8" id="KW-0238">DNA-binding</keyword>
<evidence type="ECO:0000259" key="11">
    <source>
        <dbReference type="SMART" id="SM00478"/>
    </source>
</evidence>
<evidence type="ECO:0000256" key="9">
    <source>
        <dbReference type="ARBA" id="ARBA00023242"/>
    </source>
</evidence>
<feature type="region of interest" description="Disordered" evidence="10">
    <location>
        <begin position="1339"/>
        <end position="1367"/>
    </location>
</feature>
<keyword evidence="4" id="KW-0004">4Fe-4S</keyword>
<feature type="region of interest" description="Disordered" evidence="10">
    <location>
        <begin position="227"/>
        <end position="253"/>
    </location>
</feature>
<dbReference type="InterPro" id="IPR003265">
    <property type="entry name" value="HhH-GPD_domain"/>
</dbReference>
<feature type="region of interest" description="Disordered" evidence="10">
    <location>
        <begin position="351"/>
        <end position="371"/>
    </location>
</feature>
<feature type="compositionally biased region" description="Low complexity" evidence="10">
    <location>
        <begin position="1113"/>
        <end position="1125"/>
    </location>
</feature>
<evidence type="ECO:0000313" key="12">
    <source>
        <dbReference type="EMBL" id="KAH7553426.1"/>
    </source>
</evidence>
<keyword evidence="5" id="KW-0479">Metal-binding</keyword>
<name>A0ABQ8HAB0_9ROSI</name>
<keyword evidence="13" id="KW-1185">Reference proteome</keyword>
<evidence type="ECO:0000256" key="7">
    <source>
        <dbReference type="ARBA" id="ARBA00023014"/>
    </source>
</evidence>
<evidence type="ECO:0000256" key="1">
    <source>
        <dbReference type="ARBA" id="ARBA00001966"/>
    </source>
</evidence>
<dbReference type="EMBL" id="JAFEMO010000012">
    <property type="protein sequence ID" value="KAH7553426.1"/>
    <property type="molecule type" value="Genomic_DNA"/>
</dbReference>
<feature type="compositionally biased region" description="Polar residues" evidence="10">
    <location>
        <begin position="575"/>
        <end position="586"/>
    </location>
</feature>
<dbReference type="InterPro" id="IPR011257">
    <property type="entry name" value="DNA_glycosylase"/>
</dbReference>
<dbReference type="SUPFAM" id="SSF48150">
    <property type="entry name" value="DNA-glycosylase"/>
    <property type="match status" value="1"/>
</dbReference>
<organism evidence="12 13">
    <name type="scientific">Xanthoceras sorbifolium</name>
    <dbReference type="NCBI Taxonomy" id="99658"/>
    <lineage>
        <taxon>Eukaryota</taxon>
        <taxon>Viridiplantae</taxon>
        <taxon>Streptophyta</taxon>
        <taxon>Embryophyta</taxon>
        <taxon>Tracheophyta</taxon>
        <taxon>Spermatophyta</taxon>
        <taxon>Magnoliopsida</taxon>
        <taxon>eudicotyledons</taxon>
        <taxon>Gunneridae</taxon>
        <taxon>Pentapetalae</taxon>
        <taxon>rosids</taxon>
        <taxon>malvids</taxon>
        <taxon>Sapindales</taxon>
        <taxon>Sapindaceae</taxon>
        <taxon>Xanthoceroideae</taxon>
        <taxon>Xanthoceras</taxon>
    </lineage>
</organism>
<dbReference type="InterPro" id="IPR044811">
    <property type="entry name" value="DME/ROS1"/>
</dbReference>
<evidence type="ECO:0000256" key="2">
    <source>
        <dbReference type="ARBA" id="ARBA00004123"/>
    </source>
</evidence>
<feature type="region of interest" description="Disordered" evidence="10">
    <location>
        <begin position="1"/>
        <end position="22"/>
    </location>
</feature>
<dbReference type="Proteomes" id="UP000827721">
    <property type="component" value="Unassembled WGS sequence"/>
</dbReference>
<gene>
    <name evidence="12" type="ORF">JRO89_XS12G0010500</name>
</gene>
<comment type="cofactor">
    <cofactor evidence="1">
        <name>[4Fe-4S] cluster</name>
        <dbReference type="ChEBI" id="CHEBI:49883"/>
    </cofactor>
</comment>
<feature type="region of interest" description="Disordered" evidence="10">
    <location>
        <begin position="567"/>
        <end position="603"/>
    </location>
</feature>
<dbReference type="InterPro" id="IPR028924">
    <property type="entry name" value="Perm-CXXC"/>
</dbReference>
<proteinExistence type="inferred from homology"/>
<dbReference type="Pfam" id="PF15628">
    <property type="entry name" value="RRM_DME"/>
    <property type="match status" value="1"/>
</dbReference>
<feature type="region of interest" description="Disordered" evidence="10">
    <location>
        <begin position="1105"/>
        <end position="1125"/>
    </location>
</feature>
<evidence type="ECO:0000256" key="6">
    <source>
        <dbReference type="ARBA" id="ARBA00023004"/>
    </source>
</evidence>
<feature type="domain" description="HhH-GPD" evidence="11">
    <location>
        <begin position="1456"/>
        <end position="1652"/>
    </location>
</feature>
<feature type="compositionally biased region" description="Polar residues" evidence="10">
    <location>
        <begin position="400"/>
        <end position="412"/>
    </location>
</feature>
<evidence type="ECO:0000256" key="3">
    <source>
        <dbReference type="ARBA" id="ARBA00005646"/>
    </source>
</evidence>
<feature type="region of interest" description="Disordered" evidence="10">
    <location>
        <begin position="1244"/>
        <end position="1265"/>
    </location>
</feature>
<dbReference type="InterPro" id="IPR028925">
    <property type="entry name" value="RRM_DME"/>
</dbReference>
<feature type="region of interest" description="Disordered" evidence="10">
    <location>
        <begin position="712"/>
        <end position="738"/>
    </location>
</feature>
<feature type="region of interest" description="Disordered" evidence="10">
    <location>
        <begin position="1196"/>
        <end position="1219"/>
    </location>
</feature>
<dbReference type="PANTHER" id="PTHR46213">
    <property type="entry name" value="TRANSCRIPTIONAL ACTIVATOR DEMETER"/>
    <property type="match status" value="1"/>
</dbReference>
<feature type="compositionally biased region" description="Polar residues" evidence="10">
    <location>
        <begin position="1428"/>
        <end position="1438"/>
    </location>
</feature>
<feature type="region of interest" description="Disordered" evidence="10">
    <location>
        <begin position="1399"/>
        <end position="1441"/>
    </location>
</feature>
<accession>A0ABQ8HAB0</accession>
<feature type="compositionally biased region" description="Polar residues" evidence="10">
    <location>
        <begin position="233"/>
        <end position="247"/>
    </location>
</feature>
<evidence type="ECO:0000256" key="4">
    <source>
        <dbReference type="ARBA" id="ARBA00022485"/>
    </source>
</evidence>
<dbReference type="CDD" id="cd00056">
    <property type="entry name" value="ENDO3c"/>
    <property type="match status" value="1"/>
</dbReference>
<evidence type="ECO:0000256" key="8">
    <source>
        <dbReference type="ARBA" id="ARBA00023125"/>
    </source>
</evidence>
<comment type="similarity">
    <text evidence="3">Belongs to the DNA glycosylase family. DEMETER subfamily.</text>
</comment>
<dbReference type="SMART" id="SM00478">
    <property type="entry name" value="ENDO3c"/>
    <property type="match status" value="1"/>
</dbReference>
<feature type="compositionally biased region" description="Basic residues" evidence="10">
    <location>
        <begin position="315"/>
        <end position="324"/>
    </location>
</feature>
<dbReference type="PANTHER" id="PTHR46213:SF13">
    <property type="entry name" value="DEMETER-LIKE PROTEIN 2-RELATED"/>
    <property type="match status" value="1"/>
</dbReference>
<feature type="region of interest" description="Disordered" evidence="10">
    <location>
        <begin position="390"/>
        <end position="476"/>
    </location>
</feature>
<feature type="compositionally biased region" description="Basic and acidic residues" evidence="10">
    <location>
        <begin position="390"/>
        <end position="399"/>
    </location>
</feature>
<dbReference type="Gene3D" id="1.10.340.30">
    <property type="entry name" value="Hypothetical protein, domain 2"/>
    <property type="match status" value="1"/>
</dbReference>
<feature type="compositionally biased region" description="Polar residues" evidence="10">
    <location>
        <begin position="719"/>
        <end position="733"/>
    </location>
</feature>
<evidence type="ECO:0000256" key="5">
    <source>
        <dbReference type="ARBA" id="ARBA00022723"/>
    </source>
</evidence>
<comment type="caution">
    <text evidence="12">The sequence shown here is derived from an EMBL/GenBank/DDBJ whole genome shotgun (WGS) entry which is preliminary data.</text>
</comment>